<evidence type="ECO:0000256" key="2">
    <source>
        <dbReference type="SAM" id="SignalP"/>
    </source>
</evidence>
<accession>A0A0G1IJI5</accession>
<keyword evidence="2" id="KW-0732">Signal</keyword>
<organism evidence="4 5">
    <name type="scientific">Candidatus Giovannonibacteria bacterium GW2011_GWA1_44_25</name>
    <dbReference type="NCBI Taxonomy" id="1618645"/>
    <lineage>
        <taxon>Bacteria</taxon>
        <taxon>Candidatus Giovannoniibacteriota</taxon>
    </lineage>
</organism>
<dbReference type="SUPFAM" id="SSF53187">
    <property type="entry name" value="Zn-dependent exopeptidases"/>
    <property type="match status" value="1"/>
</dbReference>
<dbReference type="PANTHER" id="PTHR30404">
    <property type="entry name" value="N-ACETYLMURAMOYL-L-ALANINE AMIDASE"/>
    <property type="match status" value="1"/>
</dbReference>
<gene>
    <name evidence="4" type="ORF">UW53_C0011G0060</name>
</gene>
<dbReference type="Proteomes" id="UP000034087">
    <property type="component" value="Unassembled WGS sequence"/>
</dbReference>
<dbReference type="AlphaFoldDB" id="A0A0G1IJI5"/>
<name>A0A0G1IJI5_9BACT</name>
<comment type="caution">
    <text evidence="4">The sequence shown here is derived from an EMBL/GenBank/DDBJ whole genome shotgun (WGS) entry which is preliminary data.</text>
</comment>
<dbReference type="InterPro" id="IPR050695">
    <property type="entry name" value="N-acetylmuramoyl_amidase_3"/>
</dbReference>
<proteinExistence type="predicted"/>
<dbReference type="EMBL" id="LCIR01000011">
    <property type="protein sequence ID" value="KKT59531.1"/>
    <property type="molecule type" value="Genomic_DNA"/>
</dbReference>
<dbReference type="PANTHER" id="PTHR30404:SF0">
    <property type="entry name" value="N-ACETYLMURAMOYL-L-ALANINE AMIDASE AMIC"/>
    <property type="match status" value="1"/>
</dbReference>
<protein>
    <submittedName>
        <fullName evidence="4">N-acetylmuramoyl-L-alanine amidase</fullName>
    </submittedName>
</protein>
<dbReference type="Pfam" id="PF01520">
    <property type="entry name" value="Amidase_3"/>
    <property type="match status" value="1"/>
</dbReference>
<feature type="signal peptide" evidence="2">
    <location>
        <begin position="1"/>
        <end position="22"/>
    </location>
</feature>
<reference evidence="4 5" key="1">
    <citation type="journal article" date="2015" name="Nature">
        <title>rRNA introns, odd ribosomes, and small enigmatic genomes across a large radiation of phyla.</title>
        <authorList>
            <person name="Brown C.T."/>
            <person name="Hug L.A."/>
            <person name="Thomas B.C."/>
            <person name="Sharon I."/>
            <person name="Castelle C.J."/>
            <person name="Singh A."/>
            <person name="Wilkins M.J."/>
            <person name="Williams K.H."/>
            <person name="Banfield J.F."/>
        </authorList>
    </citation>
    <scope>NUCLEOTIDE SEQUENCE [LARGE SCALE GENOMIC DNA]</scope>
</reference>
<dbReference type="InterPro" id="IPR002508">
    <property type="entry name" value="MurNAc-LAA_cat"/>
</dbReference>
<feature type="chain" id="PRO_5002537820" evidence="2">
    <location>
        <begin position="23"/>
        <end position="222"/>
    </location>
</feature>
<evidence type="ECO:0000256" key="1">
    <source>
        <dbReference type="ARBA" id="ARBA00022801"/>
    </source>
</evidence>
<dbReference type="Gene3D" id="3.40.630.40">
    <property type="entry name" value="Zn-dependent exopeptidases"/>
    <property type="match status" value="1"/>
</dbReference>
<dbReference type="GO" id="GO:0008745">
    <property type="term" value="F:N-acetylmuramoyl-L-alanine amidase activity"/>
    <property type="evidence" value="ECO:0007669"/>
    <property type="project" value="InterPro"/>
</dbReference>
<evidence type="ECO:0000259" key="3">
    <source>
        <dbReference type="Pfam" id="PF01520"/>
    </source>
</evidence>
<evidence type="ECO:0000313" key="4">
    <source>
        <dbReference type="EMBL" id="KKT59531.1"/>
    </source>
</evidence>
<dbReference type="CDD" id="cd02696">
    <property type="entry name" value="MurNAc-LAA"/>
    <property type="match status" value="1"/>
</dbReference>
<sequence>MNKSILCSFLLIVIALSVNAIAPFDGALIALDAGHGGTETGARNETYQVAEKDVNLAVVFALQGKLRTAGAKVVLTREGDETISSRKERVQIAINKCQTFYQRKCDILVSVHHNSSSDPAHDGTLVIYNEKQDVPLAKALHDTLVPLTGQDEGYLNGGYGITVYNHLVSALTEAYYITNDTEAYNYKYGNRVDEEADAQFTGLANYFTNKSSGGGKGGGKPR</sequence>
<keyword evidence="1" id="KW-0378">Hydrolase</keyword>
<dbReference type="GO" id="GO:0030288">
    <property type="term" value="C:outer membrane-bounded periplasmic space"/>
    <property type="evidence" value="ECO:0007669"/>
    <property type="project" value="TreeGrafter"/>
</dbReference>
<feature type="domain" description="MurNAc-LAA" evidence="3">
    <location>
        <begin position="29"/>
        <end position="203"/>
    </location>
</feature>
<evidence type="ECO:0000313" key="5">
    <source>
        <dbReference type="Proteomes" id="UP000034087"/>
    </source>
</evidence>
<dbReference type="GO" id="GO:0009253">
    <property type="term" value="P:peptidoglycan catabolic process"/>
    <property type="evidence" value="ECO:0007669"/>
    <property type="project" value="InterPro"/>
</dbReference>